<reference evidence="2" key="1">
    <citation type="submission" date="2023-03" db="EMBL/GenBank/DDBJ databases">
        <title>Massive genome expansion in bonnet fungi (Mycena s.s.) driven by repeated elements and novel gene families across ecological guilds.</title>
        <authorList>
            <consortium name="Lawrence Berkeley National Laboratory"/>
            <person name="Harder C.B."/>
            <person name="Miyauchi S."/>
            <person name="Viragh M."/>
            <person name="Kuo A."/>
            <person name="Thoen E."/>
            <person name="Andreopoulos B."/>
            <person name="Lu D."/>
            <person name="Skrede I."/>
            <person name="Drula E."/>
            <person name="Henrissat B."/>
            <person name="Morin E."/>
            <person name="Kohler A."/>
            <person name="Barry K."/>
            <person name="LaButti K."/>
            <person name="Morin E."/>
            <person name="Salamov A."/>
            <person name="Lipzen A."/>
            <person name="Mereny Z."/>
            <person name="Hegedus B."/>
            <person name="Baldrian P."/>
            <person name="Stursova M."/>
            <person name="Weitz H."/>
            <person name="Taylor A."/>
            <person name="Grigoriev I.V."/>
            <person name="Nagy L.G."/>
            <person name="Martin F."/>
            <person name="Kauserud H."/>
        </authorList>
    </citation>
    <scope>NUCLEOTIDE SEQUENCE</scope>
    <source>
        <strain evidence="2">CBHHK188m</strain>
    </source>
</reference>
<dbReference type="GO" id="GO:0006281">
    <property type="term" value="P:DNA repair"/>
    <property type="evidence" value="ECO:0007669"/>
    <property type="project" value="UniProtKB-ARBA"/>
</dbReference>
<dbReference type="PANTHER" id="PTHR11081:SF75">
    <property type="entry name" value="ENDONUCLEASE, PUTATIVE (AFU_ORTHOLOGUE AFUA_3G13260)-RELATED"/>
    <property type="match status" value="1"/>
</dbReference>
<dbReference type="Pfam" id="PF00867">
    <property type="entry name" value="XPG_I"/>
    <property type="match status" value="1"/>
</dbReference>
<dbReference type="EMBL" id="JARJLG010000102">
    <property type="protein sequence ID" value="KAJ7745549.1"/>
    <property type="molecule type" value="Genomic_DNA"/>
</dbReference>
<proteinExistence type="predicted"/>
<dbReference type="CDD" id="cd09870">
    <property type="entry name" value="PIN_YEN1"/>
    <property type="match status" value="1"/>
</dbReference>
<name>A0AAD7IN14_9AGAR</name>
<dbReference type="Proteomes" id="UP001215280">
    <property type="component" value="Unassembled WGS sequence"/>
</dbReference>
<dbReference type="SUPFAM" id="SSF88723">
    <property type="entry name" value="PIN domain-like"/>
    <property type="match status" value="1"/>
</dbReference>
<dbReference type="PRINTS" id="PR00853">
    <property type="entry name" value="XPGRADSUPER"/>
</dbReference>
<protein>
    <submittedName>
        <fullName evidence="2">PIN domain-like protein</fullName>
    </submittedName>
</protein>
<comment type="caution">
    <text evidence="2">The sequence shown here is derived from an EMBL/GenBank/DDBJ whole genome shotgun (WGS) entry which is preliminary data.</text>
</comment>
<dbReference type="Gene3D" id="3.40.50.1010">
    <property type="entry name" value="5'-nuclease"/>
    <property type="match status" value="1"/>
</dbReference>
<feature type="domain" description="XPG-I" evidence="1">
    <location>
        <begin position="99"/>
        <end position="168"/>
    </location>
</feature>
<gene>
    <name evidence="2" type="ORF">DFH07DRAFT_695177</name>
</gene>
<evidence type="ECO:0000313" key="2">
    <source>
        <dbReference type="EMBL" id="KAJ7745549.1"/>
    </source>
</evidence>
<dbReference type="PANTHER" id="PTHR11081">
    <property type="entry name" value="FLAP ENDONUCLEASE FAMILY MEMBER"/>
    <property type="match status" value="1"/>
</dbReference>
<dbReference type="InterPro" id="IPR006086">
    <property type="entry name" value="XPG-I_dom"/>
</dbReference>
<dbReference type="GO" id="GO:0017108">
    <property type="term" value="F:5'-flap endonuclease activity"/>
    <property type="evidence" value="ECO:0007669"/>
    <property type="project" value="TreeGrafter"/>
</dbReference>
<keyword evidence="3" id="KW-1185">Reference proteome</keyword>
<dbReference type="InterPro" id="IPR036279">
    <property type="entry name" value="5-3_exonuclease_C_sf"/>
</dbReference>
<dbReference type="SMART" id="SM00484">
    <property type="entry name" value="XPGI"/>
    <property type="match status" value="1"/>
</dbReference>
<sequence>VLLPTAETRSLLNLSTIRGFNTNNRGLRTLIVGDDIRQIFIFHSPTLETLFYQYTNLQEAPITLVAVFDGPGRPAVKRGIRRIRDNPLWVTTRVKELLTALGLHFYTAPGEAEAELAQLNKLGFIDAIITEDSDAIVFGAKLLIRTTGFVRLKPYVTQAAQIYASEAISCHPLYLDEDGLLIFALLVGGDYDDGLSRCGPKIAHGLARCGFGRDLRQILTNFEGAKQEQELALWRVALTNELRTNLSGLLDKRHRKLEIPDDFPNVDVVELYIDPLTS</sequence>
<evidence type="ECO:0000313" key="3">
    <source>
        <dbReference type="Proteomes" id="UP001215280"/>
    </source>
</evidence>
<dbReference type="SUPFAM" id="SSF47807">
    <property type="entry name" value="5' to 3' exonuclease, C-terminal subdomain"/>
    <property type="match status" value="1"/>
</dbReference>
<dbReference type="AlphaFoldDB" id="A0AAD7IN14"/>
<feature type="non-terminal residue" evidence="2">
    <location>
        <position position="1"/>
    </location>
</feature>
<organism evidence="2 3">
    <name type="scientific">Mycena maculata</name>
    <dbReference type="NCBI Taxonomy" id="230809"/>
    <lineage>
        <taxon>Eukaryota</taxon>
        <taxon>Fungi</taxon>
        <taxon>Dikarya</taxon>
        <taxon>Basidiomycota</taxon>
        <taxon>Agaricomycotina</taxon>
        <taxon>Agaricomycetes</taxon>
        <taxon>Agaricomycetidae</taxon>
        <taxon>Agaricales</taxon>
        <taxon>Marasmiineae</taxon>
        <taxon>Mycenaceae</taxon>
        <taxon>Mycena</taxon>
    </lineage>
</organism>
<dbReference type="InterPro" id="IPR006084">
    <property type="entry name" value="XPG/Rad2"/>
</dbReference>
<dbReference type="InterPro" id="IPR029060">
    <property type="entry name" value="PIN-like_dom_sf"/>
</dbReference>
<evidence type="ECO:0000259" key="1">
    <source>
        <dbReference type="SMART" id="SM00484"/>
    </source>
</evidence>
<accession>A0AAD7IN14</accession>
<feature type="non-terminal residue" evidence="2">
    <location>
        <position position="278"/>
    </location>
</feature>